<dbReference type="GO" id="GO:0008270">
    <property type="term" value="F:zinc ion binding"/>
    <property type="evidence" value="ECO:0007669"/>
    <property type="project" value="InterPro"/>
</dbReference>
<dbReference type="Proteomes" id="UP000696573">
    <property type="component" value="Unassembled WGS sequence"/>
</dbReference>
<protein>
    <recommendedName>
        <fullName evidence="2">Zn(2)-C6 fungal-type domain-containing protein</fullName>
    </recommendedName>
</protein>
<accession>A0A9N9VUK9</accession>
<feature type="domain" description="Zn(2)-C6 fungal-type" evidence="2">
    <location>
        <begin position="9"/>
        <end position="37"/>
    </location>
</feature>
<dbReference type="PROSITE" id="PS50048">
    <property type="entry name" value="ZN2_CY6_FUNGAL_2"/>
    <property type="match status" value="1"/>
</dbReference>
<dbReference type="InterPro" id="IPR053178">
    <property type="entry name" value="Osmoadaptation_assoc"/>
</dbReference>
<evidence type="ECO:0000259" key="2">
    <source>
        <dbReference type="PROSITE" id="PS50048"/>
    </source>
</evidence>
<dbReference type="PROSITE" id="PS00463">
    <property type="entry name" value="ZN2_CY6_FUNGAL_1"/>
    <property type="match status" value="1"/>
</dbReference>
<dbReference type="EMBL" id="CABFNQ020000730">
    <property type="protein sequence ID" value="CAH0028153.1"/>
    <property type="molecule type" value="Genomic_DNA"/>
</dbReference>
<dbReference type="PANTHER" id="PTHR38111">
    <property type="entry name" value="ZN(2)-C6 FUNGAL-TYPE DOMAIN-CONTAINING PROTEIN-RELATED"/>
    <property type="match status" value="1"/>
</dbReference>
<dbReference type="PANTHER" id="PTHR38111:SF11">
    <property type="entry name" value="TRANSCRIPTION FACTOR DOMAIN-CONTAINING PROTEIN-RELATED"/>
    <property type="match status" value="1"/>
</dbReference>
<gene>
    <name evidence="3" type="ORF">CRHIZ90672A_00002128</name>
</gene>
<dbReference type="Pfam" id="PF11951">
    <property type="entry name" value="Fungal_trans_2"/>
    <property type="match status" value="1"/>
</dbReference>
<dbReference type="GO" id="GO:0000981">
    <property type="term" value="F:DNA-binding transcription factor activity, RNA polymerase II-specific"/>
    <property type="evidence" value="ECO:0007669"/>
    <property type="project" value="InterPro"/>
</dbReference>
<evidence type="ECO:0000313" key="4">
    <source>
        <dbReference type="Proteomes" id="UP000696573"/>
    </source>
</evidence>
<dbReference type="SUPFAM" id="SSF57701">
    <property type="entry name" value="Zn2/Cys6 DNA-binding domain"/>
    <property type="match status" value="1"/>
</dbReference>
<dbReference type="SMART" id="SM00066">
    <property type="entry name" value="GAL4"/>
    <property type="match status" value="1"/>
</dbReference>
<dbReference type="InterPro" id="IPR036864">
    <property type="entry name" value="Zn2-C6_fun-type_DNA-bd_sf"/>
</dbReference>
<keyword evidence="4" id="KW-1185">Reference proteome</keyword>
<dbReference type="AlphaFoldDB" id="A0A9N9VUK9"/>
<keyword evidence="1" id="KW-0539">Nucleus</keyword>
<sequence>MVRVPTSKACNTCRERKKGCDRRTPACGQCILAGFECGGYTRDHLFVHAKVTNGRNKAIYTKKAPQGDITLHPSLESKARDEKYLGLYWSALLPGSRTLSPDALEFSTGGWTTVAGQLCGSENTLRQAILATSLSMLGDRDNNATLKLNGLQTYTRAVQSMVTAIRNSRQGNTDGLLAAVRFMIYFEIFFSSEGSKYRQMGSLGKVKGWEGHKNGEIALYTSRGADSLRTGFGHQLFVDGRLHTLYESITQRKASPFSTFEWKSVPWEVEPKTVKDLMVDFMTDIPGLLEDLDYLRSNYSEALRQELLDKCTRIEAEIAEWEDIIGPPLQMYDYDFADGPVSLPTTDKGFAILHLSQFYWSACLLLYSTIWFTQTIIPLSQSQRSEYDAQSHPAITSSCANGISLVGAQSLRTRHSRQTAPTAYAFKLAHSFYLAYLPGAGALGSHCSTFPLMLTLSYLTMAEGLGLQCSEKQMIESIFDIPFLGSHVGQFSRKMWNAMPRDDAGLYDSHSYWWRHGFQVTKE</sequence>
<organism evidence="3 4">
    <name type="scientific">Clonostachys rhizophaga</name>
    <dbReference type="NCBI Taxonomy" id="160324"/>
    <lineage>
        <taxon>Eukaryota</taxon>
        <taxon>Fungi</taxon>
        <taxon>Dikarya</taxon>
        <taxon>Ascomycota</taxon>
        <taxon>Pezizomycotina</taxon>
        <taxon>Sordariomycetes</taxon>
        <taxon>Hypocreomycetidae</taxon>
        <taxon>Hypocreales</taxon>
        <taxon>Bionectriaceae</taxon>
        <taxon>Clonostachys</taxon>
    </lineage>
</organism>
<dbReference type="CDD" id="cd00067">
    <property type="entry name" value="GAL4"/>
    <property type="match status" value="1"/>
</dbReference>
<dbReference type="InterPro" id="IPR001138">
    <property type="entry name" value="Zn2Cys6_DnaBD"/>
</dbReference>
<reference evidence="3" key="1">
    <citation type="submission" date="2021-10" db="EMBL/GenBank/DDBJ databases">
        <authorList>
            <person name="Piombo E."/>
        </authorList>
    </citation>
    <scope>NUCLEOTIDE SEQUENCE</scope>
</reference>
<dbReference type="InterPro" id="IPR021858">
    <property type="entry name" value="Fun_TF"/>
</dbReference>
<comment type="caution">
    <text evidence="3">The sequence shown here is derived from an EMBL/GenBank/DDBJ whole genome shotgun (WGS) entry which is preliminary data.</text>
</comment>
<evidence type="ECO:0000256" key="1">
    <source>
        <dbReference type="ARBA" id="ARBA00023242"/>
    </source>
</evidence>
<dbReference type="Gene3D" id="4.10.240.10">
    <property type="entry name" value="Zn(2)-C6 fungal-type DNA-binding domain"/>
    <property type="match status" value="1"/>
</dbReference>
<evidence type="ECO:0000313" key="3">
    <source>
        <dbReference type="EMBL" id="CAH0028153.1"/>
    </source>
</evidence>
<dbReference type="Pfam" id="PF00172">
    <property type="entry name" value="Zn_clus"/>
    <property type="match status" value="1"/>
</dbReference>
<dbReference type="OrthoDB" id="3525185at2759"/>
<name>A0A9N9VUK9_9HYPO</name>
<proteinExistence type="predicted"/>